<protein>
    <submittedName>
        <fullName evidence="1">Uncharacterized protein</fullName>
    </submittedName>
</protein>
<dbReference type="AlphaFoldDB" id="A0A9E7GHI9"/>
<organism evidence="1 2">
    <name type="scientific">Musa troglodytarum</name>
    <name type="common">fe'i banana</name>
    <dbReference type="NCBI Taxonomy" id="320322"/>
    <lineage>
        <taxon>Eukaryota</taxon>
        <taxon>Viridiplantae</taxon>
        <taxon>Streptophyta</taxon>
        <taxon>Embryophyta</taxon>
        <taxon>Tracheophyta</taxon>
        <taxon>Spermatophyta</taxon>
        <taxon>Magnoliopsida</taxon>
        <taxon>Liliopsida</taxon>
        <taxon>Zingiberales</taxon>
        <taxon>Musaceae</taxon>
        <taxon>Musa</taxon>
    </lineage>
</organism>
<sequence>MSRFSDKMHGTRKKKFTREGTFYQLGAKQDSGCWTSPVLLCLTVASCTKKLFFLVHPMTWTLDSKELAVFVPASLLTGLTQWPDEWKRH</sequence>
<keyword evidence="2" id="KW-1185">Reference proteome</keyword>
<gene>
    <name evidence="1" type="ORF">MUK42_22957</name>
</gene>
<reference evidence="1" key="1">
    <citation type="submission" date="2022-05" db="EMBL/GenBank/DDBJ databases">
        <title>The Musa troglodytarum L. genome provides insights into the mechanism of non-climacteric behaviour and enrichment of carotenoids.</title>
        <authorList>
            <person name="Wang J."/>
        </authorList>
    </citation>
    <scope>NUCLEOTIDE SEQUENCE</scope>
    <source>
        <tissue evidence="1">Leaf</tissue>
    </source>
</reference>
<accession>A0A9E7GHI9</accession>
<evidence type="ECO:0000313" key="1">
    <source>
        <dbReference type="EMBL" id="URE12587.1"/>
    </source>
</evidence>
<name>A0A9E7GHI9_9LILI</name>
<dbReference type="EMBL" id="CP097508">
    <property type="protein sequence ID" value="URE12587.1"/>
    <property type="molecule type" value="Genomic_DNA"/>
</dbReference>
<evidence type="ECO:0000313" key="2">
    <source>
        <dbReference type="Proteomes" id="UP001055439"/>
    </source>
</evidence>
<dbReference type="Proteomes" id="UP001055439">
    <property type="component" value="Chromosome 6"/>
</dbReference>
<proteinExistence type="predicted"/>